<dbReference type="PATRIC" id="fig|1238182.3.peg.2236"/>
<sequence>MIAPGAGGLLEGIGTGSIAMTGRKPAPRTVTVTPTEEQAAFVDAFARRAAIRPAGVP</sequence>
<accession>K9GY55</accession>
<feature type="region of interest" description="Disordered" evidence="1">
    <location>
        <begin position="14"/>
        <end position="33"/>
    </location>
</feature>
<reference evidence="2 3" key="1">
    <citation type="journal article" date="2013" name="Genome Announc.">
        <title>Draft Genome Sequence of an Alphaproteobacterium, Caenispirillum salinarum AK4(T), Isolated from a Solar Saltern.</title>
        <authorList>
            <person name="Khatri I."/>
            <person name="Singh A."/>
            <person name="Korpole S."/>
            <person name="Pinnaka A.K."/>
            <person name="Subramanian S."/>
        </authorList>
    </citation>
    <scope>NUCLEOTIDE SEQUENCE [LARGE SCALE GENOMIC DNA]</scope>
    <source>
        <strain evidence="2 3">AK4</strain>
    </source>
</reference>
<dbReference type="EMBL" id="ANHY01000009">
    <property type="protein sequence ID" value="EKV30172.1"/>
    <property type="molecule type" value="Genomic_DNA"/>
</dbReference>
<dbReference type="AlphaFoldDB" id="K9GY55"/>
<evidence type="ECO:0000256" key="1">
    <source>
        <dbReference type="SAM" id="MobiDB-lite"/>
    </source>
</evidence>
<dbReference type="STRING" id="1238182.C882_4572"/>
<proteinExistence type="predicted"/>
<protein>
    <submittedName>
        <fullName evidence="2">Uncharacterized protein</fullName>
    </submittedName>
</protein>
<comment type="caution">
    <text evidence="2">The sequence shown here is derived from an EMBL/GenBank/DDBJ whole genome shotgun (WGS) entry which is preliminary data.</text>
</comment>
<evidence type="ECO:0000313" key="3">
    <source>
        <dbReference type="Proteomes" id="UP000009881"/>
    </source>
</evidence>
<gene>
    <name evidence="2" type="ORF">C882_4572</name>
</gene>
<keyword evidence="3" id="KW-1185">Reference proteome</keyword>
<dbReference type="Proteomes" id="UP000009881">
    <property type="component" value="Unassembled WGS sequence"/>
</dbReference>
<evidence type="ECO:0000313" key="2">
    <source>
        <dbReference type="EMBL" id="EKV30172.1"/>
    </source>
</evidence>
<name>K9GY55_9PROT</name>
<organism evidence="2 3">
    <name type="scientific">Caenispirillum salinarum AK4</name>
    <dbReference type="NCBI Taxonomy" id="1238182"/>
    <lineage>
        <taxon>Bacteria</taxon>
        <taxon>Pseudomonadati</taxon>
        <taxon>Pseudomonadota</taxon>
        <taxon>Alphaproteobacteria</taxon>
        <taxon>Rhodospirillales</taxon>
        <taxon>Novispirillaceae</taxon>
        <taxon>Caenispirillum</taxon>
    </lineage>
</organism>